<keyword evidence="4" id="KW-1185">Reference proteome</keyword>
<evidence type="ECO:0000256" key="2">
    <source>
        <dbReference type="SAM" id="MobiDB-lite"/>
    </source>
</evidence>
<evidence type="ECO:0000313" key="4">
    <source>
        <dbReference type="Proteomes" id="UP001198962"/>
    </source>
</evidence>
<dbReference type="RefSeq" id="WP_308450418.1">
    <property type="nucleotide sequence ID" value="NZ_JAJEPU010000003.1"/>
</dbReference>
<dbReference type="Gene3D" id="3.30.70.1380">
    <property type="entry name" value="Transcriptional regulatory protein pf0864 domain like"/>
    <property type="match status" value="1"/>
</dbReference>
<organism evidence="3 4">
    <name type="scientific">Brotaphodocola catenula</name>
    <dbReference type="NCBI Taxonomy" id="2885361"/>
    <lineage>
        <taxon>Bacteria</taxon>
        <taxon>Bacillati</taxon>
        <taxon>Bacillota</taxon>
        <taxon>Clostridia</taxon>
        <taxon>Lachnospirales</taxon>
        <taxon>Lachnospiraceae</taxon>
        <taxon>Brotaphodocola</taxon>
    </lineage>
</organism>
<gene>
    <name evidence="3" type="ORF">LKD32_01575</name>
</gene>
<dbReference type="EMBL" id="JAJEPU010000003">
    <property type="protein sequence ID" value="MCC2163583.1"/>
    <property type="molecule type" value="Genomic_DNA"/>
</dbReference>
<evidence type="ECO:0000313" key="3">
    <source>
        <dbReference type="EMBL" id="MCC2163583.1"/>
    </source>
</evidence>
<dbReference type="Proteomes" id="UP001198962">
    <property type="component" value="Unassembled WGS sequence"/>
</dbReference>
<dbReference type="InterPro" id="IPR002822">
    <property type="entry name" value="Ni_insertion"/>
</dbReference>
<dbReference type="PANTHER" id="PTHR36566:SF1">
    <property type="entry name" value="PYRIDINIUM-3,5-BISTHIOCARBOXYLIC ACID MONONUCLEOTIDE NICKEL INSERTION PROTEIN"/>
    <property type="match status" value="1"/>
</dbReference>
<comment type="caution">
    <text evidence="3">The sequence shown here is derived from an EMBL/GenBank/DDBJ whole genome shotgun (WGS) entry which is preliminary data.</text>
</comment>
<protein>
    <submittedName>
        <fullName evidence="3">LarC family nickel insertion protein</fullName>
    </submittedName>
</protein>
<evidence type="ECO:0000256" key="1">
    <source>
        <dbReference type="ARBA" id="ARBA00022596"/>
    </source>
</evidence>
<feature type="region of interest" description="Disordered" evidence="2">
    <location>
        <begin position="148"/>
        <end position="171"/>
    </location>
</feature>
<dbReference type="Pfam" id="PF01969">
    <property type="entry name" value="Ni_insertion"/>
    <property type="match status" value="2"/>
</dbReference>
<accession>A0AAE3AQ18</accession>
<proteinExistence type="predicted"/>
<sequence>MKTLYLDCNMGATGEMLASALLAIHPNQKQVIERLNQLNLPGIRFQVESVATGGLVGTHMKILRDSAVFEEDSLASGSQRFSPPQSLFLDSCSYQNLMGDLSENCPEKIQEGVQAVFRLIAEAKSAVCGQPIELIESMESIEAKVDLPMNDSDLGDENETGTGSRSRVQEDGTGVWKVENKTAIAEVIAVCVLMDELKPEKVVASCVQVGSGVERRDHGFFPIPSPEVAWMLRGVPTYGGQIQQIQADRIQADWTQKDQIQKEACDLTGAALLKHFVQEFGSQPRMRVEEIGYGFAFANSLNTGHTGMRIVADTGIVMRAMMGESAAHEDSVLELCCNLDDMTPERIGFAMEELFLAGALDVYTTPIGMKKNRPAVLLICMCRVELRERMIKLLFLHTTTLGIREKVCNRYVMKRFMETVETEYGPVRIKHVSGWGVEREKAEYDDLVRIARQQNLSIAQVDDLVKKRRDLDKKS</sequence>
<reference evidence="3" key="1">
    <citation type="submission" date="2021-10" db="EMBL/GenBank/DDBJ databases">
        <title>Anaerobic single-cell dispensing facilitates the cultivation of human gut bacteria.</title>
        <authorList>
            <person name="Afrizal A."/>
        </authorList>
    </citation>
    <scope>NUCLEOTIDE SEQUENCE</scope>
    <source>
        <strain evidence="3">CLA-AA-H274</strain>
    </source>
</reference>
<name>A0AAE3AQ18_9FIRM</name>
<keyword evidence="1" id="KW-0533">Nickel</keyword>
<dbReference type="PANTHER" id="PTHR36566">
    <property type="entry name" value="NICKEL INSERTION PROTEIN-RELATED"/>
    <property type="match status" value="1"/>
</dbReference>
<dbReference type="AlphaFoldDB" id="A0AAE3AQ18"/>